<feature type="domain" description="Peptidase M16C associated" evidence="11">
    <location>
        <begin position="559"/>
        <end position="813"/>
    </location>
</feature>
<keyword evidence="13" id="KW-1185">Reference proteome</keyword>
<evidence type="ECO:0000256" key="9">
    <source>
        <dbReference type="ARBA" id="ARBA00023049"/>
    </source>
</evidence>
<dbReference type="SUPFAM" id="SSF63411">
    <property type="entry name" value="LuxS/MPP-like metallohydrolase"/>
    <property type="match status" value="4"/>
</dbReference>
<dbReference type="FunFam" id="3.30.830.10:FF:000011">
    <property type="entry name" value="Presequence protease, mitochondrial"/>
    <property type="match status" value="1"/>
</dbReference>
<evidence type="ECO:0000313" key="13">
    <source>
        <dbReference type="Proteomes" id="UP000444721"/>
    </source>
</evidence>
<dbReference type="InterPro" id="IPR013578">
    <property type="entry name" value="Peptidase_M16C_assoc"/>
</dbReference>
<dbReference type="RefSeq" id="XP_044556313.1">
    <property type="nucleotide sequence ID" value="XM_044700390.1"/>
</dbReference>
<evidence type="ECO:0000256" key="1">
    <source>
        <dbReference type="ARBA" id="ARBA00001947"/>
    </source>
</evidence>
<dbReference type="OMA" id="FPFQVHY"/>
<dbReference type="Pfam" id="PF22516">
    <property type="entry name" value="PreP_C"/>
    <property type="match status" value="1"/>
</dbReference>
<evidence type="ECO:0000259" key="11">
    <source>
        <dbReference type="SMART" id="SM01264"/>
    </source>
</evidence>
<accession>A0A6A5AY36</accession>
<dbReference type="EMBL" id="VFQX01000075">
    <property type="protein sequence ID" value="KAF0971597.1"/>
    <property type="molecule type" value="Genomic_DNA"/>
</dbReference>
<keyword evidence="7" id="KW-0378">Hydrolase</keyword>
<dbReference type="GeneID" id="68117341"/>
<evidence type="ECO:0000256" key="8">
    <source>
        <dbReference type="ARBA" id="ARBA00022833"/>
    </source>
</evidence>
<evidence type="ECO:0000256" key="2">
    <source>
        <dbReference type="ARBA" id="ARBA00004173"/>
    </source>
</evidence>
<reference evidence="12 13" key="1">
    <citation type="journal article" date="2019" name="Sci. Rep.">
        <title>Nanopore sequencing improves the draft genome of the human pathogenic amoeba Naegleria fowleri.</title>
        <authorList>
            <person name="Liechti N."/>
            <person name="Schurch N."/>
            <person name="Bruggmann R."/>
            <person name="Wittwer M."/>
        </authorList>
    </citation>
    <scope>NUCLEOTIDE SEQUENCE [LARGE SCALE GENOMIC DNA]</scope>
    <source>
        <strain evidence="12 13">ATCC 30894</strain>
    </source>
</reference>
<dbReference type="GO" id="GO:0005759">
    <property type="term" value="C:mitochondrial matrix"/>
    <property type="evidence" value="ECO:0007669"/>
    <property type="project" value="TreeGrafter"/>
</dbReference>
<dbReference type="VEuPathDB" id="AmoebaDB:FDP41_010126"/>
<sequence>MRKLVGTRHLRSEGTKRLVFSSSLSSGKSLKKHQNGLGVEDAKSSSLLFNNGSGRRGGIRLMMEACESFQERNFHHPMNPHRKELQSVVYQEKSLKEGDVIDGWVLETIQELKEFDLVAYRLKHTQTGAEYLHLDAPFDMNNCFAITFETPPNDDTGIPHILEHTTLCGSEKYPVRDLFFNMMKRSLNTYMNAYTASDHTTYPFSTQNEKDFYNLMSVYLDSTLKPRILNTDFKQEGHRLEFENPLDPNSPLKIKGVVYNEMKGAMSDSNQFFGTQLHKAILPGTIYAFNSGGEPQAIPNLTYEELKNFHKQNYHPSRAKIFTYGCFSFLKHIKFMNENAFSKFSALPPRKVPKQVKRFTEPKRVEVLGPPDSMVIDEQKQTKFAIAYVMNDKSDAFETFSLSFLSALLMDEPRGVFYKNIIASGLAPDFAPYCGFDSSVGDPIFTIGAQGIAKDQVEAVEKAIDDTFHEVIENGIDQGLIDTVLHSLELSIKKKSPNFGVNICFPVFSNWIHNDDPISTFKINYYLDRLRKELENPNFFKDKIKKYFLNNTHKVIFVMNPDPNYFDKQEAMEAAKLDSIVMALSDSDKTRIVEEYKEMEETKVEQAKNVEILPTLTVDDLSRKIIDVQMVQLVKEKAEPEFHMNVVKGTNGIIHVTSIVPFSLGEVPEHLQKFVPIFGDLLVRVGTSKWNYLQLAHQIELYTGGVDASPVLVPSLEKIDEFSFALKFSSYCLERNAEKMVDLMREIYTDVNFLGDLNFLQNCIDQAASDAASGILHSGHHYAKTHAAANISFYDSLINATSGIDAMRFLKQLSTEANTELIATSLQELVPYLLRKRKMKILITCEEHQRDRMMRIMERHFYEAIENETVTSEAKMKAQLEFKPKFINTYLSIPSSVSFVGRALVTTPFATKDSALLRVVSSILHSNYLHQEVRERGGAYGSNASQSMNGVFTFSSYRDPNPNRTIGICSNVAEWIQMKDSVTPKTIQEAKLQVFQHLDSPVTPHAHAQSKVVFGIDDELRQFRRNVILDATRNEIIDTCVKYLSNSNVATTIIGGNFEKDISNETQRKWVVVREEMDNSFNDMQSNNTMTQ</sequence>
<dbReference type="Proteomes" id="UP000444721">
    <property type="component" value="Unassembled WGS sequence"/>
</dbReference>
<dbReference type="AlphaFoldDB" id="A0A6A5AY36"/>
<keyword evidence="5" id="KW-0645">Protease</keyword>
<dbReference type="Gene3D" id="3.30.830.10">
    <property type="entry name" value="Metalloenzyme, LuxS/M16 peptidase-like"/>
    <property type="match status" value="4"/>
</dbReference>
<evidence type="ECO:0000256" key="7">
    <source>
        <dbReference type="ARBA" id="ARBA00022801"/>
    </source>
</evidence>
<comment type="subcellular location">
    <subcellularLocation>
        <location evidence="2">Mitochondrion</location>
    </subcellularLocation>
</comment>
<dbReference type="GO" id="GO:0046872">
    <property type="term" value="F:metal ion binding"/>
    <property type="evidence" value="ECO:0007669"/>
    <property type="project" value="UniProtKB-KW"/>
</dbReference>
<dbReference type="GO" id="GO:0004222">
    <property type="term" value="F:metalloendopeptidase activity"/>
    <property type="evidence" value="ECO:0007669"/>
    <property type="project" value="TreeGrafter"/>
</dbReference>
<dbReference type="Pfam" id="PF05193">
    <property type="entry name" value="Peptidase_M16_C"/>
    <property type="match status" value="1"/>
</dbReference>
<gene>
    <name evidence="12" type="ORF">FDP41_010126</name>
</gene>
<keyword evidence="9" id="KW-0482">Metalloprotease</keyword>
<dbReference type="InterPro" id="IPR055130">
    <property type="entry name" value="PreP_C"/>
</dbReference>
<dbReference type="InterPro" id="IPR007863">
    <property type="entry name" value="Peptidase_M16_C"/>
</dbReference>
<dbReference type="OrthoDB" id="10250783at2759"/>
<evidence type="ECO:0000256" key="5">
    <source>
        <dbReference type="ARBA" id="ARBA00022670"/>
    </source>
</evidence>
<dbReference type="Pfam" id="PF00675">
    <property type="entry name" value="Peptidase_M16"/>
    <property type="match status" value="1"/>
</dbReference>
<dbReference type="PANTHER" id="PTHR43016">
    <property type="entry name" value="PRESEQUENCE PROTEASE"/>
    <property type="match status" value="1"/>
</dbReference>
<comment type="similarity">
    <text evidence="3">Belongs to the peptidase M16 family. PreP subfamily.</text>
</comment>
<keyword evidence="8" id="KW-0862">Zinc</keyword>
<dbReference type="PANTHER" id="PTHR43016:SF13">
    <property type="entry name" value="PRESEQUENCE PROTEASE, MITOCHONDRIAL"/>
    <property type="match status" value="1"/>
</dbReference>
<keyword evidence="6" id="KW-0479">Metal-binding</keyword>
<evidence type="ECO:0000256" key="3">
    <source>
        <dbReference type="ARBA" id="ARBA00007575"/>
    </source>
</evidence>
<proteinExistence type="inferred from homology"/>
<dbReference type="FunFam" id="3.30.830.10:FF:000009">
    <property type="entry name" value="Presequence protease, mitochondrial"/>
    <property type="match status" value="1"/>
</dbReference>
<dbReference type="GO" id="GO:0016485">
    <property type="term" value="P:protein processing"/>
    <property type="evidence" value="ECO:0007669"/>
    <property type="project" value="TreeGrafter"/>
</dbReference>
<organism evidence="12 13">
    <name type="scientific">Naegleria fowleri</name>
    <name type="common">Brain eating amoeba</name>
    <dbReference type="NCBI Taxonomy" id="5763"/>
    <lineage>
        <taxon>Eukaryota</taxon>
        <taxon>Discoba</taxon>
        <taxon>Heterolobosea</taxon>
        <taxon>Tetramitia</taxon>
        <taxon>Eutetramitia</taxon>
        <taxon>Vahlkampfiidae</taxon>
        <taxon>Naegleria</taxon>
    </lineage>
</organism>
<dbReference type="SMART" id="SM01264">
    <property type="entry name" value="M16C_associated"/>
    <property type="match status" value="1"/>
</dbReference>
<protein>
    <recommendedName>
        <fullName evidence="4">Presequence protease, mitochondrial</fullName>
    </recommendedName>
</protein>
<keyword evidence="10" id="KW-0496">Mitochondrion</keyword>
<comment type="caution">
    <text evidence="12">The sequence shown here is derived from an EMBL/GenBank/DDBJ whole genome shotgun (WGS) entry which is preliminary data.</text>
</comment>
<evidence type="ECO:0000256" key="6">
    <source>
        <dbReference type="ARBA" id="ARBA00022723"/>
    </source>
</evidence>
<evidence type="ECO:0000256" key="4">
    <source>
        <dbReference type="ARBA" id="ARBA00020167"/>
    </source>
</evidence>
<evidence type="ECO:0000313" key="12">
    <source>
        <dbReference type="EMBL" id="KAF0971597.1"/>
    </source>
</evidence>
<name>A0A6A5AY36_NAEFO</name>
<dbReference type="Pfam" id="PF08367">
    <property type="entry name" value="M16C_assoc"/>
    <property type="match status" value="1"/>
</dbReference>
<dbReference type="VEuPathDB" id="AmoebaDB:NF0023550"/>
<dbReference type="InterPro" id="IPR011765">
    <property type="entry name" value="Pept_M16_N"/>
</dbReference>
<dbReference type="VEuPathDB" id="AmoebaDB:NfTy_067490"/>
<comment type="cofactor">
    <cofactor evidence="1">
        <name>Zn(2+)</name>
        <dbReference type="ChEBI" id="CHEBI:29105"/>
    </cofactor>
</comment>
<dbReference type="InterPro" id="IPR011249">
    <property type="entry name" value="Metalloenz_LuxS/M16"/>
</dbReference>
<evidence type="ECO:0000256" key="10">
    <source>
        <dbReference type="ARBA" id="ARBA00023128"/>
    </source>
</evidence>